<evidence type="ECO:0000256" key="2">
    <source>
        <dbReference type="ARBA" id="ARBA00022801"/>
    </source>
</evidence>
<dbReference type="SUPFAM" id="SSF54637">
    <property type="entry name" value="Thioesterase/thiol ester dehydrase-isomerase"/>
    <property type="match status" value="1"/>
</dbReference>
<proteinExistence type="inferred from homology"/>
<keyword evidence="2" id="KW-0378">Hydrolase</keyword>
<dbReference type="InterPro" id="IPR050563">
    <property type="entry name" value="4-hydroxybenzoyl-CoA_TE"/>
</dbReference>
<name>A0ABS7ABD9_9PROT</name>
<dbReference type="Gene3D" id="3.10.129.10">
    <property type="entry name" value="Hotdog Thioesterase"/>
    <property type="match status" value="1"/>
</dbReference>
<dbReference type="InterPro" id="IPR029069">
    <property type="entry name" value="HotDog_dom_sf"/>
</dbReference>
<dbReference type="EMBL" id="JAHYBZ010000006">
    <property type="protein sequence ID" value="MBW6399591.1"/>
    <property type="molecule type" value="Genomic_DNA"/>
</dbReference>
<dbReference type="PANTHER" id="PTHR31793">
    <property type="entry name" value="4-HYDROXYBENZOYL-COA THIOESTERASE FAMILY MEMBER"/>
    <property type="match status" value="1"/>
</dbReference>
<reference evidence="3 4" key="1">
    <citation type="submission" date="2021-07" db="EMBL/GenBank/DDBJ databases">
        <authorList>
            <person name="So Y."/>
        </authorList>
    </citation>
    <scope>NUCLEOTIDE SEQUENCE [LARGE SCALE GENOMIC DNA]</scope>
    <source>
        <strain evidence="3 4">HJA6</strain>
    </source>
</reference>
<protein>
    <submittedName>
        <fullName evidence="3">Acyl-CoA thioesterase</fullName>
    </submittedName>
</protein>
<evidence type="ECO:0000313" key="3">
    <source>
        <dbReference type="EMBL" id="MBW6399591.1"/>
    </source>
</evidence>
<evidence type="ECO:0000256" key="1">
    <source>
        <dbReference type="ARBA" id="ARBA00005953"/>
    </source>
</evidence>
<dbReference type="Proteomes" id="UP001196565">
    <property type="component" value="Unassembled WGS sequence"/>
</dbReference>
<comment type="caution">
    <text evidence="3">The sequence shown here is derived from an EMBL/GenBank/DDBJ whole genome shotgun (WGS) entry which is preliminary data.</text>
</comment>
<sequence length="198" mass="21861">MARSSQAAPGANRRGYESVRPAAGWRAARRSLHTNAEPLTSLPRVPSPIPEAPVAKDRGTRADYRFFLTIPTRWMDNDVYGHVNNVTYYSWFDTVVARFLMDTGFLHIATAPVIGLVVETQCRYFAPIAFPDSVTAGLRCGRAGNTSVRYEIGIFRNEEDEASAEGHFVHVYVDRATQKQPTPLPAPLRASLAGISLP</sequence>
<dbReference type="PANTHER" id="PTHR31793:SF27">
    <property type="entry name" value="NOVEL THIOESTERASE SUPERFAMILY DOMAIN AND SAPOSIN A-TYPE DOMAIN CONTAINING PROTEIN (0610012H03RIK)"/>
    <property type="match status" value="1"/>
</dbReference>
<comment type="similarity">
    <text evidence="1">Belongs to the 4-hydroxybenzoyl-CoA thioesterase family.</text>
</comment>
<dbReference type="Pfam" id="PF13279">
    <property type="entry name" value="4HBT_2"/>
    <property type="match status" value="1"/>
</dbReference>
<dbReference type="CDD" id="cd00586">
    <property type="entry name" value="4HBT"/>
    <property type="match status" value="1"/>
</dbReference>
<evidence type="ECO:0000313" key="4">
    <source>
        <dbReference type="Proteomes" id="UP001196565"/>
    </source>
</evidence>
<keyword evidence="4" id="KW-1185">Reference proteome</keyword>
<gene>
    <name evidence="3" type="ORF">KPL78_17160</name>
</gene>
<accession>A0ABS7ABD9</accession>
<organism evidence="3 4">
    <name type="scientific">Roseomonas alba</name>
    <dbReference type="NCBI Taxonomy" id="2846776"/>
    <lineage>
        <taxon>Bacteria</taxon>
        <taxon>Pseudomonadati</taxon>
        <taxon>Pseudomonadota</taxon>
        <taxon>Alphaproteobacteria</taxon>
        <taxon>Acetobacterales</taxon>
        <taxon>Roseomonadaceae</taxon>
        <taxon>Roseomonas</taxon>
    </lineage>
</organism>